<accession>A0A5F8G610</accession>
<organism evidence="2 3">
    <name type="scientific">Monodelphis domestica</name>
    <name type="common">Gray short-tailed opossum</name>
    <dbReference type="NCBI Taxonomy" id="13616"/>
    <lineage>
        <taxon>Eukaryota</taxon>
        <taxon>Metazoa</taxon>
        <taxon>Chordata</taxon>
        <taxon>Craniata</taxon>
        <taxon>Vertebrata</taxon>
        <taxon>Euteleostomi</taxon>
        <taxon>Mammalia</taxon>
        <taxon>Metatheria</taxon>
        <taxon>Didelphimorphia</taxon>
        <taxon>Didelphidae</taxon>
        <taxon>Monodelphis</taxon>
    </lineage>
</organism>
<sequence length="81" mass="9773">MKYPLVPLVNDLTFSFLFFWFCLPFGLLLLLMVIWFFSLLREESEGNEYDLTFDWEAWSKEQSLPPWDFFIQSKAAQPLLR</sequence>
<evidence type="ECO:0000256" key="1">
    <source>
        <dbReference type="SAM" id="Phobius"/>
    </source>
</evidence>
<dbReference type="OMA" id="QGPAEFC"/>
<dbReference type="Bgee" id="ENSMODG00000045717">
    <property type="expression patterns" value="Expressed in spermatid and 7 other cell types or tissues"/>
</dbReference>
<proteinExistence type="predicted"/>
<dbReference type="FunCoup" id="A0A5F8G610">
    <property type="interactions" value="20"/>
</dbReference>
<keyword evidence="3" id="KW-1185">Reference proteome</keyword>
<dbReference type="AlphaFoldDB" id="A0A5F8G610"/>
<protein>
    <recommendedName>
        <fullName evidence="4">Adipogenin</fullName>
    </recommendedName>
</protein>
<dbReference type="PANTHER" id="PTHR38499:SF1">
    <property type="entry name" value="ADIPOGENIN"/>
    <property type="match status" value="1"/>
</dbReference>
<name>A0A5F8G610_MONDO</name>
<dbReference type="Ensembl" id="ENSMODT00000069966.1">
    <property type="protein sequence ID" value="ENSMODP00000042874.1"/>
    <property type="gene ID" value="ENSMODG00000045717.1"/>
</dbReference>
<keyword evidence="1" id="KW-0812">Transmembrane</keyword>
<dbReference type="PANTHER" id="PTHR38499">
    <property type="entry name" value="ADIPOGENIN"/>
    <property type="match status" value="1"/>
</dbReference>
<reference evidence="2" key="2">
    <citation type="submission" date="2025-08" db="UniProtKB">
        <authorList>
            <consortium name="Ensembl"/>
        </authorList>
    </citation>
    <scope>IDENTIFICATION</scope>
</reference>
<reference evidence="2 3" key="1">
    <citation type="journal article" date="2007" name="Nature">
        <title>Genome of the marsupial Monodelphis domestica reveals innovation in non-coding sequences.</title>
        <authorList>
            <person name="Mikkelsen T.S."/>
            <person name="Wakefield M.J."/>
            <person name="Aken B."/>
            <person name="Amemiya C.T."/>
            <person name="Chang J.L."/>
            <person name="Duke S."/>
            <person name="Garber M."/>
            <person name="Gentles A.J."/>
            <person name="Goodstadt L."/>
            <person name="Heger A."/>
            <person name="Jurka J."/>
            <person name="Kamal M."/>
            <person name="Mauceli E."/>
            <person name="Searle S.M."/>
            <person name="Sharpe T."/>
            <person name="Baker M.L."/>
            <person name="Batzer M.A."/>
            <person name="Benos P.V."/>
            <person name="Belov K."/>
            <person name="Clamp M."/>
            <person name="Cook A."/>
            <person name="Cuff J."/>
            <person name="Das R."/>
            <person name="Davidow L."/>
            <person name="Deakin J.E."/>
            <person name="Fazzari M.J."/>
            <person name="Glass J.L."/>
            <person name="Grabherr M."/>
            <person name="Greally J.M."/>
            <person name="Gu W."/>
            <person name="Hore T.A."/>
            <person name="Huttley G.A."/>
            <person name="Kleber M."/>
            <person name="Jirtle R.L."/>
            <person name="Koina E."/>
            <person name="Lee J.T."/>
            <person name="Mahony S."/>
            <person name="Marra M.A."/>
            <person name="Miller R.D."/>
            <person name="Nicholls R.D."/>
            <person name="Oda M."/>
            <person name="Papenfuss A.T."/>
            <person name="Parra Z.E."/>
            <person name="Pollock D.D."/>
            <person name="Ray D.A."/>
            <person name="Schein J.E."/>
            <person name="Speed T.P."/>
            <person name="Thompson K."/>
            <person name="VandeBerg J.L."/>
            <person name="Wade C.M."/>
            <person name="Walker J.A."/>
            <person name="Waters P.D."/>
            <person name="Webber C."/>
            <person name="Weidman J.R."/>
            <person name="Xie X."/>
            <person name="Zody M.C."/>
            <person name="Baldwin J."/>
            <person name="Abdouelleil A."/>
            <person name="Abdulkadir J."/>
            <person name="Abebe A."/>
            <person name="Abera B."/>
            <person name="Abreu J."/>
            <person name="Acer S.C."/>
            <person name="Aftuck L."/>
            <person name="Alexander A."/>
            <person name="An P."/>
            <person name="Anderson E."/>
            <person name="Anderson S."/>
            <person name="Arachi H."/>
            <person name="Azer M."/>
            <person name="Bachantsang P."/>
            <person name="Barry A."/>
            <person name="Bayul T."/>
            <person name="Berlin A."/>
            <person name="Bessette D."/>
            <person name="Bloom T."/>
            <person name="Bloom T."/>
            <person name="Boguslavskiy L."/>
            <person name="Bonnet C."/>
            <person name="Boukhgalter B."/>
            <person name="Bourzgui I."/>
            <person name="Brown A."/>
            <person name="Cahill P."/>
            <person name="Channer S."/>
            <person name="Cheshatsang Y."/>
            <person name="Chuda L."/>
            <person name="Citroen M."/>
            <person name="Collymore A."/>
            <person name="Cooke P."/>
            <person name="Costello M."/>
            <person name="D'Aco K."/>
            <person name="Daza R."/>
            <person name="De Haan G."/>
            <person name="DeGray S."/>
            <person name="DeMaso C."/>
            <person name="Dhargay N."/>
            <person name="Dooley K."/>
            <person name="Dooley E."/>
            <person name="Doricent M."/>
            <person name="Dorje P."/>
            <person name="Dorjee K."/>
            <person name="Dupes A."/>
            <person name="Elong R."/>
            <person name="Falk J."/>
            <person name="Farina A."/>
            <person name="Faro S."/>
            <person name="Ferguson D."/>
            <person name="Fisher S."/>
            <person name="Foley C.D."/>
            <person name="Franke A."/>
            <person name="Friedrich D."/>
            <person name="Gadbois L."/>
            <person name="Gearin G."/>
            <person name="Gearin C.R."/>
            <person name="Giannoukos G."/>
            <person name="Goode T."/>
            <person name="Graham J."/>
            <person name="Grandbois E."/>
            <person name="Grewal S."/>
            <person name="Gyaltsen K."/>
            <person name="Hafez N."/>
            <person name="Hagos B."/>
            <person name="Hall J."/>
            <person name="Henson C."/>
            <person name="Hollinger A."/>
            <person name="Honan T."/>
            <person name="Huard M.D."/>
            <person name="Hughes L."/>
            <person name="Hurhula B."/>
            <person name="Husby M.E."/>
            <person name="Kamat A."/>
            <person name="Kanga B."/>
            <person name="Kashin S."/>
            <person name="Khazanovich D."/>
            <person name="Kisner P."/>
            <person name="Lance K."/>
            <person name="Lara M."/>
            <person name="Lee W."/>
            <person name="Lennon N."/>
            <person name="Letendre F."/>
            <person name="LeVine R."/>
            <person name="Lipovsky A."/>
            <person name="Liu X."/>
            <person name="Liu J."/>
            <person name="Liu S."/>
            <person name="Lokyitsang T."/>
            <person name="Lokyitsang Y."/>
            <person name="Lubonja R."/>
            <person name="Lui A."/>
            <person name="MacDonald P."/>
            <person name="Magnisalis V."/>
            <person name="Maru K."/>
            <person name="Matthews C."/>
            <person name="McCusker W."/>
            <person name="McDonough S."/>
            <person name="Mehta T."/>
            <person name="Meldrim J."/>
            <person name="Meneus L."/>
            <person name="Mihai O."/>
            <person name="Mihalev A."/>
            <person name="Mihova T."/>
            <person name="Mittelman R."/>
            <person name="Mlenga V."/>
            <person name="Montmayeur A."/>
            <person name="Mulrain L."/>
            <person name="Navidi A."/>
            <person name="Naylor J."/>
            <person name="Negash T."/>
            <person name="Nguyen T."/>
            <person name="Nguyen N."/>
            <person name="Nicol R."/>
            <person name="Norbu C."/>
            <person name="Norbu N."/>
            <person name="Novod N."/>
            <person name="O'Neill B."/>
            <person name="Osman S."/>
            <person name="Markiewicz E."/>
            <person name="Oyono O.L."/>
            <person name="Patti C."/>
            <person name="Phunkhang P."/>
            <person name="Pierre F."/>
            <person name="Priest M."/>
            <person name="Raghuraman S."/>
            <person name="Rege F."/>
            <person name="Reyes R."/>
            <person name="Rise C."/>
            <person name="Rogov P."/>
            <person name="Ross K."/>
            <person name="Ryan E."/>
            <person name="Settipalli S."/>
            <person name="Shea T."/>
            <person name="Sherpa N."/>
            <person name="Shi L."/>
            <person name="Shih D."/>
            <person name="Sparrow T."/>
            <person name="Spaulding J."/>
            <person name="Stalker J."/>
            <person name="Stange-Thomann N."/>
            <person name="Stavropoulos S."/>
            <person name="Stone C."/>
            <person name="Strader C."/>
            <person name="Tesfaye S."/>
            <person name="Thomson T."/>
            <person name="Thoulutsang Y."/>
            <person name="Thoulutsang D."/>
            <person name="Topham K."/>
            <person name="Topping I."/>
            <person name="Tsamla T."/>
            <person name="Vassiliev H."/>
            <person name="Vo A."/>
            <person name="Wangchuk T."/>
            <person name="Wangdi T."/>
            <person name="Weiand M."/>
            <person name="Wilkinson J."/>
            <person name="Wilson A."/>
            <person name="Yadav S."/>
            <person name="Young G."/>
            <person name="Yu Q."/>
            <person name="Zembek L."/>
            <person name="Zhong D."/>
            <person name="Zimmer A."/>
            <person name="Zwirko Z."/>
            <person name="Jaffe D.B."/>
            <person name="Alvarez P."/>
            <person name="Brockman W."/>
            <person name="Butler J."/>
            <person name="Chin C."/>
            <person name="Gnerre S."/>
            <person name="MacCallum I."/>
            <person name="Graves J.A."/>
            <person name="Ponting C.P."/>
            <person name="Breen M."/>
            <person name="Samollow P.B."/>
            <person name="Lander E.S."/>
            <person name="Lindblad-Toh K."/>
        </authorList>
    </citation>
    <scope>NUCLEOTIDE SEQUENCE [LARGE SCALE GENOMIC DNA]</scope>
</reference>
<reference evidence="2" key="3">
    <citation type="submission" date="2025-09" db="UniProtKB">
        <authorList>
            <consortium name="Ensembl"/>
        </authorList>
    </citation>
    <scope>IDENTIFICATION</scope>
</reference>
<dbReference type="InParanoid" id="A0A5F8G610"/>
<dbReference type="Pfam" id="PF15202">
    <property type="entry name" value="Adipogenin"/>
    <property type="match status" value="1"/>
</dbReference>
<keyword evidence="1" id="KW-0472">Membrane</keyword>
<evidence type="ECO:0008006" key="4">
    <source>
        <dbReference type="Google" id="ProtNLM"/>
    </source>
</evidence>
<feature type="transmembrane region" description="Helical" evidence="1">
    <location>
        <begin position="12"/>
        <end position="37"/>
    </location>
</feature>
<dbReference type="STRING" id="13616.ENSMODP00000042874"/>
<dbReference type="GO" id="GO:0045444">
    <property type="term" value="P:fat cell differentiation"/>
    <property type="evidence" value="ECO:0007669"/>
    <property type="project" value="InterPro"/>
</dbReference>
<evidence type="ECO:0000313" key="3">
    <source>
        <dbReference type="Proteomes" id="UP000002280"/>
    </source>
</evidence>
<dbReference type="InterPro" id="IPR027938">
    <property type="entry name" value="Adipogenin"/>
</dbReference>
<dbReference type="GeneTree" id="ENSGT00950000186009"/>
<evidence type="ECO:0000313" key="2">
    <source>
        <dbReference type="Ensembl" id="ENSMODP00000042874.1"/>
    </source>
</evidence>
<dbReference type="Proteomes" id="UP000002280">
    <property type="component" value="Chromosome 1"/>
</dbReference>
<keyword evidence="1" id="KW-1133">Transmembrane helix</keyword>